<keyword evidence="3" id="KW-1185">Reference proteome</keyword>
<feature type="domain" description="Glycosyltransferase 2-like" evidence="1">
    <location>
        <begin position="26"/>
        <end position="129"/>
    </location>
</feature>
<dbReference type="GO" id="GO:0016740">
    <property type="term" value="F:transferase activity"/>
    <property type="evidence" value="ECO:0007669"/>
    <property type="project" value="UniProtKB-KW"/>
</dbReference>
<gene>
    <name evidence="2" type="ORF">BVG16_05270</name>
</gene>
<evidence type="ECO:0000259" key="1">
    <source>
        <dbReference type="Pfam" id="PF00535"/>
    </source>
</evidence>
<name>A0A1T2XK06_9BACL</name>
<dbReference type="Pfam" id="PF00535">
    <property type="entry name" value="Glycos_transf_2"/>
    <property type="match status" value="1"/>
</dbReference>
<dbReference type="EMBL" id="MSZX01000002">
    <property type="protein sequence ID" value="OPA80158.1"/>
    <property type="molecule type" value="Genomic_DNA"/>
</dbReference>
<dbReference type="InterPro" id="IPR050256">
    <property type="entry name" value="Glycosyltransferase_2"/>
</dbReference>
<evidence type="ECO:0000313" key="3">
    <source>
        <dbReference type="Proteomes" id="UP000190188"/>
    </source>
</evidence>
<proteinExistence type="predicted"/>
<reference evidence="2 3" key="1">
    <citation type="submission" date="2017-01" db="EMBL/GenBank/DDBJ databases">
        <title>Genome analysis of Paenibacillus selenitrireducens ES3-24.</title>
        <authorList>
            <person name="Xu D."/>
            <person name="Yao R."/>
            <person name="Zheng S."/>
        </authorList>
    </citation>
    <scope>NUCLEOTIDE SEQUENCE [LARGE SCALE GENOMIC DNA]</scope>
    <source>
        <strain evidence="2 3">ES3-24</strain>
    </source>
</reference>
<dbReference type="RefSeq" id="WP_078497506.1">
    <property type="nucleotide sequence ID" value="NZ_MSZX01000002.1"/>
</dbReference>
<dbReference type="PANTHER" id="PTHR48090">
    <property type="entry name" value="UNDECAPRENYL-PHOSPHATE 4-DEOXY-4-FORMAMIDO-L-ARABINOSE TRANSFERASE-RELATED"/>
    <property type="match status" value="1"/>
</dbReference>
<dbReference type="PANTHER" id="PTHR48090:SF7">
    <property type="entry name" value="RFBJ PROTEIN"/>
    <property type="match status" value="1"/>
</dbReference>
<sequence>MIVKRTRKRSSRRTVPRNTSTTPYLSVIIPVMNERRTIAKVIREAKKVHPNAEVIVIVNGSKDGTERIVRQQRVKMLSFDKPLGHDVGRSVGAEMAQGQVLLFIDGDMVISHRQLRPFVQAVAKGMDVALNDYSGPTHKRLVHGVVLSKYVLNIMLSRSDLKGSSMTAVPHAISRRALEVIQAQNLSIPPLAHAMAIEGGLQVEAVHAVNVGRMNPVRVRQHKDPLEKLIMGDHLETIDWLSQKLGARGGFSDFTRKREIVR</sequence>
<dbReference type="Gene3D" id="3.90.550.10">
    <property type="entry name" value="Spore Coat Polysaccharide Biosynthesis Protein SpsA, Chain A"/>
    <property type="match status" value="1"/>
</dbReference>
<dbReference type="InterPro" id="IPR001173">
    <property type="entry name" value="Glyco_trans_2-like"/>
</dbReference>
<dbReference type="AlphaFoldDB" id="A0A1T2XK06"/>
<protein>
    <submittedName>
        <fullName evidence="2">Glycosyl transferase family 2</fullName>
    </submittedName>
</protein>
<keyword evidence="2" id="KW-0808">Transferase</keyword>
<dbReference type="SUPFAM" id="SSF53448">
    <property type="entry name" value="Nucleotide-diphospho-sugar transferases"/>
    <property type="match status" value="1"/>
</dbReference>
<accession>A0A1T2XK06</accession>
<dbReference type="Proteomes" id="UP000190188">
    <property type="component" value="Unassembled WGS sequence"/>
</dbReference>
<comment type="caution">
    <text evidence="2">The sequence shown here is derived from an EMBL/GenBank/DDBJ whole genome shotgun (WGS) entry which is preliminary data.</text>
</comment>
<dbReference type="OrthoDB" id="2902148at2"/>
<dbReference type="STRING" id="1324314.BVG16_05270"/>
<organism evidence="2 3">
    <name type="scientific">Paenibacillus selenitireducens</name>
    <dbReference type="NCBI Taxonomy" id="1324314"/>
    <lineage>
        <taxon>Bacteria</taxon>
        <taxon>Bacillati</taxon>
        <taxon>Bacillota</taxon>
        <taxon>Bacilli</taxon>
        <taxon>Bacillales</taxon>
        <taxon>Paenibacillaceae</taxon>
        <taxon>Paenibacillus</taxon>
    </lineage>
</organism>
<dbReference type="InterPro" id="IPR029044">
    <property type="entry name" value="Nucleotide-diphossugar_trans"/>
</dbReference>
<evidence type="ECO:0000313" key="2">
    <source>
        <dbReference type="EMBL" id="OPA80158.1"/>
    </source>
</evidence>